<reference evidence="2" key="1">
    <citation type="submission" date="2020-08" db="EMBL/GenBank/DDBJ databases">
        <title>Genome public.</title>
        <authorList>
            <person name="Liu C."/>
            <person name="Sun Q."/>
        </authorList>
    </citation>
    <scope>NUCLEOTIDE SEQUENCE</scope>
    <source>
        <strain evidence="2">BX22</strain>
    </source>
</reference>
<proteinExistence type="predicted"/>
<gene>
    <name evidence="2" type="ORF">H8S33_01965</name>
</gene>
<keyword evidence="3" id="KW-1185">Reference proteome</keyword>
<protein>
    <submittedName>
        <fullName evidence="2">Uncharacterized protein</fullName>
    </submittedName>
</protein>
<sequence length="83" mass="9557">MKRNVFAMLVSLIFLFALPTSYGMAEKSADEWNRLEEEKVNQGVELENSNPIIFITIMVLLIGAILRVWNVIYKKRRNNQGGN</sequence>
<dbReference type="Proteomes" id="UP000637359">
    <property type="component" value="Unassembled WGS sequence"/>
</dbReference>
<evidence type="ECO:0000313" key="2">
    <source>
        <dbReference type="EMBL" id="MBC5635581.1"/>
    </source>
</evidence>
<organism evidence="2 3">
    <name type="scientific">Ornithinibacillus hominis</name>
    <dbReference type="NCBI Taxonomy" id="2763055"/>
    <lineage>
        <taxon>Bacteria</taxon>
        <taxon>Bacillati</taxon>
        <taxon>Bacillota</taxon>
        <taxon>Bacilli</taxon>
        <taxon>Bacillales</taxon>
        <taxon>Bacillaceae</taxon>
        <taxon>Ornithinibacillus</taxon>
    </lineage>
</organism>
<name>A0A923L369_9BACI</name>
<comment type="caution">
    <text evidence="2">The sequence shown here is derived from an EMBL/GenBank/DDBJ whole genome shotgun (WGS) entry which is preliminary data.</text>
</comment>
<keyword evidence="1" id="KW-0472">Membrane</keyword>
<accession>A0A923L369</accession>
<dbReference type="EMBL" id="JACOOL010000001">
    <property type="protein sequence ID" value="MBC5635581.1"/>
    <property type="molecule type" value="Genomic_DNA"/>
</dbReference>
<evidence type="ECO:0000313" key="3">
    <source>
        <dbReference type="Proteomes" id="UP000637359"/>
    </source>
</evidence>
<dbReference type="AlphaFoldDB" id="A0A923L369"/>
<keyword evidence="1" id="KW-0812">Transmembrane</keyword>
<dbReference type="RefSeq" id="WP_186868280.1">
    <property type="nucleotide sequence ID" value="NZ_JACOOL010000001.1"/>
</dbReference>
<evidence type="ECO:0000256" key="1">
    <source>
        <dbReference type="SAM" id="Phobius"/>
    </source>
</evidence>
<keyword evidence="1" id="KW-1133">Transmembrane helix</keyword>
<feature type="transmembrane region" description="Helical" evidence="1">
    <location>
        <begin position="49"/>
        <end position="69"/>
    </location>
</feature>